<reference evidence="1 2" key="1">
    <citation type="journal article" date="2016" name="Nat. Commun.">
        <title>Thousands of microbial genomes shed light on interconnected biogeochemical processes in an aquifer system.</title>
        <authorList>
            <person name="Anantharaman K."/>
            <person name="Brown C.T."/>
            <person name="Hug L.A."/>
            <person name="Sharon I."/>
            <person name="Castelle C.J."/>
            <person name="Probst A.J."/>
            <person name="Thomas B.C."/>
            <person name="Singh A."/>
            <person name="Wilkins M.J."/>
            <person name="Karaoz U."/>
            <person name="Brodie E.L."/>
            <person name="Williams K.H."/>
            <person name="Hubbard S.S."/>
            <person name="Banfield J.F."/>
        </authorList>
    </citation>
    <scope>NUCLEOTIDE SEQUENCE [LARGE SCALE GENOMIC DNA]</scope>
</reference>
<dbReference type="AlphaFoldDB" id="A0A1F5X3U7"/>
<evidence type="ECO:0000313" key="1">
    <source>
        <dbReference type="EMBL" id="OGF82564.1"/>
    </source>
</evidence>
<comment type="caution">
    <text evidence="1">The sequence shown here is derived from an EMBL/GenBank/DDBJ whole genome shotgun (WGS) entry which is preliminary data.</text>
</comment>
<gene>
    <name evidence="1" type="ORF">A3B18_01185</name>
</gene>
<sequence>MAPLPPPTLLYYLPKFTHAPSFLEFAEANKVRKTPIKIKKNPRNAIVAHLRLLIESSFS</sequence>
<dbReference type="Proteomes" id="UP000178684">
    <property type="component" value="Unassembled WGS sequence"/>
</dbReference>
<evidence type="ECO:0000313" key="2">
    <source>
        <dbReference type="Proteomes" id="UP000178684"/>
    </source>
</evidence>
<organism evidence="1 2">
    <name type="scientific">Candidatus Giovannonibacteria bacterium RIFCSPLOWO2_01_FULL_46_13</name>
    <dbReference type="NCBI Taxonomy" id="1798352"/>
    <lineage>
        <taxon>Bacteria</taxon>
        <taxon>Candidatus Giovannoniibacteriota</taxon>
    </lineage>
</organism>
<protein>
    <submittedName>
        <fullName evidence="1">Uncharacterized protein</fullName>
    </submittedName>
</protein>
<accession>A0A1F5X3U7</accession>
<name>A0A1F5X3U7_9BACT</name>
<dbReference type="EMBL" id="MFIE01000017">
    <property type="protein sequence ID" value="OGF82564.1"/>
    <property type="molecule type" value="Genomic_DNA"/>
</dbReference>
<proteinExistence type="predicted"/>